<name>A0A319DGI4_9EURO</name>
<keyword evidence="3" id="KW-0238">DNA-binding</keyword>
<dbReference type="CDD" id="cd12148">
    <property type="entry name" value="fungal_TF_MHR"/>
    <property type="match status" value="1"/>
</dbReference>
<dbReference type="InterPro" id="IPR001138">
    <property type="entry name" value="Zn2Cys6_DnaBD"/>
</dbReference>
<dbReference type="EMBL" id="KZ825836">
    <property type="protein sequence ID" value="PYH96555.1"/>
    <property type="molecule type" value="Genomic_DNA"/>
</dbReference>
<protein>
    <recommendedName>
        <fullName evidence="6">Zn(2)-C6 fungal-type domain-containing protein</fullName>
    </recommendedName>
</protein>
<dbReference type="InterPro" id="IPR021858">
    <property type="entry name" value="Fun_TF"/>
</dbReference>
<feature type="domain" description="Zn(2)-C6 fungal-type" evidence="6">
    <location>
        <begin position="19"/>
        <end position="47"/>
    </location>
</feature>
<dbReference type="OrthoDB" id="3251668at2759"/>
<sequence>MKNIRMDSLPPNRQIALQDCRTCAKRRIKCDRSVPHCRKCTIRGLTCPGFDQVQLKWIDGVTSRGKLAGRTLSLQCQEIDTKIRANGFPTICKFSTDSLAIDGASSISDPTVDCGLVHRHSSVALSSRLINHFHMEVAPLLTWIDSPDNAWRKVVLPLAQRSPCLRLGILNIAAAHFCITSSSGNPESAAKQVHQNLRHTAICALNAEIQRELEYSTMSTMTREVNTLEHSSLMAILASALSLCFGELFIPESNDWKIHLGACRNLMDRYNVFSWKSQSLDAVCRFLVKEVNDLGVFGNVSSFARHSLSPTHSTVEFQLWKFTDLIQEITFVERQRYESMKEGFIPPDVDMGAWQDKLEQAYAQISSLAIRNLPSHDEPTQKRFEALIRAHYHAIRIYIYQAHAPHMVAAKSISASLKILAHEVQSLATGPTHLFSHGLFFPLFIAGTESWADEHGQDIFSRLFLGLLYSTGVWCNYAALQFLRVFWARPESHGTGRWIQFARENESKIGTFLVM</sequence>
<dbReference type="Proteomes" id="UP000247810">
    <property type="component" value="Unassembled WGS sequence"/>
</dbReference>
<keyword evidence="2" id="KW-0805">Transcription regulation</keyword>
<dbReference type="GO" id="GO:0045944">
    <property type="term" value="P:positive regulation of transcription by RNA polymerase II"/>
    <property type="evidence" value="ECO:0007669"/>
    <property type="project" value="TreeGrafter"/>
</dbReference>
<dbReference type="GO" id="GO:0005634">
    <property type="term" value="C:nucleus"/>
    <property type="evidence" value="ECO:0007669"/>
    <property type="project" value="UniProtKB-SubCell"/>
</dbReference>
<dbReference type="PANTHER" id="PTHR37534">
    <property type="entry name" value="TRANSCRIPTIONAL ACTIVATOR PROTEIN UGA3"/>
    <property type="match status" value="1"/>
</dbReference>
<proteinExistence type="predicted"/>
<dbReference type="InterPro" id="IPR036864">
    <property type="entry name" value="Zn2-C6_fun-type_DNA-bd_sf"/>
</dbReference>
<dbReference type="VEuPathDB" id="FungiDB:BO71DRAFT_427983"/>
<organism evidence="7 8">
    <name type="scientific">Aspergillus ellipticus CBS 707.79</name>
    <dbReference type="NCBI Taxonomy" id="1448320"/>
    <lineage>
        <taxon>Eukaryota</taxon>
        <taxon>Fungi</taxon>
        <taxon>Dikarya</taxon>
        <taxon>Ascomycota</taxon>
        <taxon>Pezizomycotina</taxon>
        <taxon>Eurotiomycetes</taxon>
        <taxon>Eurotiomycetidae</taxon>
        <taxon>Eurotiales</taxon>
        <taxon>Aspergillaceae</taxon>
        <taxon>Aspergillus</taxon>
        <taxon>Aspergillus subgen. Circumdati</taxon>
    </lineage>
</organism>
<evidence type="ECO:0000259" key="6">
    <source>
        <dbReference type="PROSITE" id="PS50048"/>
    </source>
</evidence>
<dbReference type="PROSITE" id="PS50048">
    <property type="entry name" value="ZN2_CY6_FUNGAL_2"/>
    <property type="match status" value="1"/>
</dbReference>
<keyword evidence="5" id="KW-0539">Nucleus</keyword>
<reference evidence="7 8" key="1">
    <citation type="submission" date="2018-02" db="EMBL/GenBank/DDBJ databases">
        <title>The genomes of Aspergillus section Nigri reveals drivers in fungal speciation.</title>
        <authorList>
            <consortium name="DOE Joint Genome Institute"/>
            <person name="Vesth T.C."/>
            <person name="Nybo J."/>
            <person name="Theobald S."/>
            <person name="Brandl J."/>
            <person name="Frisvad J.C."/>
            <person name="Nielsen K.F."/>
            <person name="Lyhne E.K."/>
            <person name="Kogle M.E."/>
            <person name="Kuo A."/>
            <person name="Riley R."/>
            <person name="Clum A."/>
            <person name="Nolan M."/>
            <person name="Lipzen A."/>
            <person name="Salamov A."/>
            <person name="Henrissat B."/>
            <person name="Wiebenga A."/>
            <person name="De vries R.P."/>
            <person name="Grigoriev I.V."/>
            <person name="Mortensen U.H."/>
            <person name="Andersen M.R."/>
            <person name="Baker S.E."/>
        </authorList>
    </citation>
    <scope>NUCLEOTIDE SEQUENCE [LARGE SCALE GENOMIC DNA]</scope>
    <source>
        <strain evidence="7 8">CBS 707.79</strain>
    </source>
</reference>
<dbReference type="Pfam" id="PF00172">
    <property type="entry name" value="Zn_clus"/>
    <property type="match status" value="1"/>
</dbReference>
<evidence type="ECO:0000313" key="8">
    <source>
        <dbReference type="Proteomes" id="UP000247810"/>
    </source>
</evidence>
<dbReference type="SUPFAM" id="SSF57701">
    <property type="entry name" value="Zn2/Cys6 DNA-binding domain"/>
    <property type="match status" value="1"/>
</dbReference>
<accession>A0A319DGI4</accession>
<dbReference type="Pfam" id="PF11951">
    <property type="entry name" value="Fungal_trans_2"/>
    <property type="match status" value="1"/>
</dbReference>
<evidence type="ECO:0000256" key="5">
    <source>
        <dbReference type="ARBA" id="ARBA00023242"/>
    </source>
</evidence>
<dbReference type="Gene3D" id="4.10.240.10">
    <property type="entry name" value="Zn(2)-C6 fungal-type DNA-binding domain"/>
    <property type="match status" value="1"/>
</dbReference>
<dbReference type="GO" id="GO:0000976">
    <property type="term" value="F:transcription cis-regulatory region binding"/>
    <property type="evidence" value="ECO:0007669"/>
    <property type="project" value="TreeGrafter"/>
</dbReference>
<dbReference type="PANTHER" id="PTHR37534:SF15">
    <property type="entry name" value="ZN(II)2CYS6 TRANSCRIPTION FACTOR (EUROFUNG)"/>
    <property type="match status" value="1"/>
</dbReference>
<gene>
    <name evidence="7" type="ORF">BO71DRAFT_427983</name>
</gene>
<dbReference type="GO" id="GO:0000981">
    <property type="term" value="F:DNA-binding transcription factor activity, RNA polymerase II-specific"/>
    <property type="evidence" value="ECO:0007669"/>
    <property type="project" value="InterPro"/>
</dbReference>
<keyword evidence="4" id="KW-0804">Transcription</keyword>
<dbReference type="AlphaFoldDB" id="A0A319DGI4"/>
<evidence type="ECO:0000256" key="2">
    <source>
        <dbReference type="ARBA" id="ARBA00023015"/>
    </source>
</evidence>
<evidence type="ECO:0000313" key="7">
    <source>
        <dbReference type="EMBL" id="PYH96555.1"/>
    </source>
</evidence>
<comment type="subcellular location">
    <subcellularLocation>
        <location evidence="1">Nucleus</location>
    </subcellularLocation>
</comment>
<evidence type="ECO:0000256" key="1">
    <source>
        <dbReference type="ARBA" id="ARBA00004123"/>
    </source>
</evidence>
<evidence type="ECO:0000256" key="3">
    <source>
        <dbReference type="ARBA" id="ARBA00023125"/>
    </source>
</evidence>
<dbReference type="CDD" id="cd00067">
    <property type="entry name" value="GAL4"/>
    <property type="match status" value="1"/>
</dbReference>
<keyword evidence="8" id="KW-1185">Reference proteome</keyword>
<evidence type="ECO:0000256" key="4">
    <source>
        <dbReference type="ARBA" id="ARBA00023163"/>
    </source>
</evidence>
<dbReference type="GO" id="GO:0008270">
    <property type="term" value="F:zinc ion binding"/>
    <property type="evidence" value="ECO:0007669"/>
    <property type="project" value="InterPro"/>
</dbReference>